<feature type="domain" description="FAD/NAD(P)-binding" evidence="5">
    <location>
        <begin position="110"/>
        <end position="258"/>
    </location>
</feature>
<dbReference type="Gene3D" id="3.50.50.60">
    <property type="entry name" value="FAD/NAD(P)-binding domain"/>
    <property type="match status" value="2"/>
</dbReference>
<dbReference type="PANTHER" id="PTHR43557">
    <property type="entry name" value="APOPTOSIS-INDUCING FACTOR 1"/>
    <property type="match status" value="1"/>
</dbReference>
<evidence type="ECO:0000259" key="5">
    <source>
        <dbReference type="Pfam" id="PF07992"/>
    </source>
</evidence>
<dbReference type="SUPFAM" id="SSF51905">
    <property type="entry name" value="FAD/NAD(P)-binding domain"/>
    <property type="match status" value="1"/>
</dbReference>
<name>A0A2G9UV52_TELCI</name>
<gene>
    <name evidence="6" type="ORF">TELCIR_04662</name>
</gene>
<dbReference type="InterPro" id="IPR036188">
    <property type="entry name" value="FAD/NAD-bd_sf"/>
</dbReference>
<evidence type="ECO:0000313" key="7">
    <source>
        <dbReference type="Proteomes" id="UP000230423"/>
    </source>
</evidence>
<evidence type="ECO:0000256" key="1">
    <source>
        <dbReference type="ARBA" id="ARBA00001974"/>
    </source>
</evidence>
<dbReference type="GO" id="GO:0051537">
    <property type="term" value="F:2 iron, 2 sulfur cluster binding"/>
    <property type="evidence" value="ECO:0007669"/>
    <property type="project" value="InterPro"/>
</dbReference>
<dbReference type="Pfam" id="PF07992">
    <property type="entry name" value="Pyr_redox_2"/>
    <property type="match status" value="1"/>
</dbReference>
<evidence type="ECO:0000256" key="4">
    <source>
        <dbReference type="ARBA" id="ARBA00023002"/>
    </source>
</evidence>
<dbReference type="PANTHER" id="PTHR43557:SF2">
    <property type="entry name" value="RIESKE DOMAIN-CONTAINING PROTEIN-RELATED"/>
    <property type="match status" value="1"/>
</dbReference>
<dbReference type="Proteomes" id="UP000230423">
    <property type="component" value="Unassembled WGS sequence"/>
</dbReference>
<dbReference type="GO" id="GO:0005737">
    <property type="term" value="C:cytoplasm"/>
    <property type="evidence" value="ECO:0007669"/>
    <property type="project" value="TreeGrafter"/>
</dbReference>
<reference evidence="6 7" key="1">
    <citation type="submission" date="2015-09" db="EMBL/GenBank/DDBJ databases">
        <title>Draft genome of the parasitic nematode Teladorsagia circumcincta isolate WARC Sus (inbred).</title>
        <authorList>
            <person name="Mitreva M."/>
        </authorList>
    </citation>
    <scope>NUCLEOTIDE SEQUENCE [LARGE SCALE GENOMIC DNA]</scope>
    <source>
        <strain evidence="6 7">S</strain>
    </source>
</reference>
<dbReference type="InterPro" id="IPR036922">
    <property type="entry name" value="Rieske_2Fe-2S_sf"/>
</dbReference>
<dbReference type="SUPFAM" id="SSF50022">
    <property type="entry name" value="ISP domain"/>
    <property type="match status" value="1"/>
</dbReference>
<dbReference type="PRINTS" id="PR00368">
    <property type="entry name" value="FADPNR"/>
</dbReference>
<evidence type="ECO:0000313" key="6">
    <source>
        <dbReference type="EMBL" id="PIO73370.1"/>
    </source>
</evidence>
<protein>
    <submittedName>
        <fullName evidence="6">Pyridine nucleotide-disulfide oxidoreductase</fullName>
    </submittedName>
</protein>
<sequence length="262" mass="28201">MSSAAEAGYDSSPAVTQTIGKAAEVPPGTKKIFIVKDKPILVINDNGTLYATSGLCSFRDSLENGKLNLKDRDVKDNDGDLVINTTEMQLANLRRVRRSHVTELDKTAPIVVVGAGMSAATFVEQARLTGCTTPITMITQEDFLPYDRAQLSKIPATPGKEIELRDGDYYKENQINILTNAHVNYIDVNRHSLALSTGKRLRFSKLVLALGAEPKKLDIPGADLKNIFTVRVPSDANNVAALSVGKKVVCIGGSFVGTVAVT</sequence>
<dbReference type="InterPro" id="IPR050446">
    <property type="entry name" value="FAD-oxidoreductase/Apoptosis"/>
</dbReference>
<keyword evidence="2" id="KW-0285">Flavoprotein</keyword>
<evidence type="ECO:0000256" key="2">
    <source>
        <dbReference type="ARBA" id="ARBA00022630"/>
    </source>
</evidence>
<keyword evidence="4" id="KW-0560">Oxidoreductase</keyword>
<keyword evidence="7" id="KW-1185">Reference proteome</keyword>
<dbReference type="InterPro" id="IPR023753">
    <property type="entry name" value="FAD/NAD-binding_dom"/>
</dbReference>
<dbReference type="GO" id="GO:0016651">
    <property type="term" value="F:oxidoreductase activity, acting on NAD(P)H"/>
    <property type="evidence" value="ECO:0007669"/>
    <property type="project" value="TreeGrafter"/>
</dbReference>
<dbReference type="EMBL" id="KZ345471">
    <property type="protein sequence ID" value="PIO73370.1"/>
    <property type="molecule type" value="Genomic_DNA"/>
</dbReference>
<proteinExistence type="predicted"/>
<evidence type="ECO:0000256" key="3">
    <source>
        <dbReference type="ARBA" id="ARBA00022827"/>
    </source>
</evidence>
<dbReference type="AlphaFoldDB" id="A0A2G9UV52"/>
<dbReference type="OrthoDB" id="5840486at2759"/>
<organism evidence="6 7">
    <name type="scientific">Teladorsagia circumcincta</name>
    <name type="common">Brown stomach worm</name>
    <name type="synonym">Ostertagia circumcincta</name>
    <dbReference type="NCBI Taxonomy" id="45464"/>
    <lineage>
        <taxon>Eukaryota</taxon>
        <taxon>Metazoa</taxon>
        <taxon>Ecdysozoa</taxon>
        <taxon>Nematoda</taxon>
        <taxon>Chromadorea</taxon>
        <taxon>Rhabditida</taxon>
        <taxon>Rhabditina</taxon>
        <taxon>Rhabditomorpha</taxon>
        <taxon>Strongyloidea</taxon>
        <taxon>Trichostrongylidae</taxon>
        <taxon>Teladorsagia</taxon>
    </lineage>
</organism>
<comment type="cofactor">
    <cofactor evidence="1">
        <name>FAD</name>
        <dbReference type="ChEBI" id="CHEBI:57692"/>
    </cofactor>
</comment>
<dbReference type="Gene3D" id="2.102.10.10">
    <property type="entry name" value="Rieske [2Fe-2S] iron-sulphur domain"/>
    <property type="match status" value="1"/>
</dbReference>
<keyword evidence="3" id="KW-0274">FAD</keyword>
<accession>A0A2G9UV52</accession>